<protein>
    <submittedName>
        <fullName evidence="2">Zinc-binding dehydrogenase</fullName>
    </submittedName>
</protein>
<feature type="domain" description="Enoyl reductase (ER)" evidence="1">
    <location>
        <begin position="14"/>
        <end position="330"/>
    </location>
</feature>
<dbReference type="InterPro" id="IPR051397">
    <property type="entry name" value="Zn-ADH-like_protein"/>
</dbReference>
<reference evidence="2 3" key="1">
    <citation type="journal article" date="2016" name="Nat. Commun.">
        <title>Ectomycorrhizal ecology is imprinted in the genome of the dominant symbiotic fungus Cenococcum geophilum.</title>
        <authorList>
            <consortium name="DOE Joint Genome Institute"/>
            <person name="Peter M."/>
            <person name="Kohler A."/>
            <person name="Ohm R.A."/>
            <person name="Kuo A."/>
            <person name="Krutzmann J."/>
            <person name="Morin E."/>
            <person name="Arend M."/>
            <person name="Barry K.W."/>
            <person name="Binder M."/>
            <person name="Choi C."/>
            <person name="Clum A."/>
            <person name="Copeland A."/>
            <person name="Grisel N."/>
            <person name="Haridas S."/>
            <person name="Kipfer T."/>
            <person name="LaButti K."/>
            <person name="Lindquist E."/>
            <person name="Lipzen A."/>
            <person name="Maire R."/>
            <person name="Meier B."/>
            <person name="Mihaltcheva S."/>
            <person name="Molinier V."/>
            <person name="Murat C."/>
            <person name="Poggeler S."/>
            <person name="Quandt C.A."/>
            <person name="Sperisen C."/>
            <person name="Tritt A."/>
            <person name="Tisserant E."/>
            <person name="Crous P.W."/>
            <person name="Henrissat B."/>
            <person name="Nehls U."/>
            <person name="Egli S."/>
            <person name="Spatafora J.W."/>
            <person name="Grigoriev I.V."/>
            <person name="Martin F.M."/>
        </authorList>
    </citation>
    <scope>NUCLEOTIDE SEQUENCE [LARGE SCALE GENOMIC DNA]</scope>
    <source>
        <strain evidence="2 3">CBS 207.34</strain>
    </source>
</reference>
<dbReference type="CDD" id="cd08273">
    <property type="entry name" value="MDR8"/>
    <property type="match status" value="1"/>
</dbReference>
<dbReference type="SUPFAM" id="SSF50129">
    <property type="entry name" value="GroES-like"/>
    <property type="match status" value="1"/>
</dbReference>
<dbReference type="Gene3D" id="3.40.50.720">
    <property type="entry name" value="NAD(P)-binding Rossmann-like Domain"/>
    <property type="match status" value="1"/>
</dbReference>
<proteinExistence type="predicted"/>
<dbReference type="Gene3D" id="3.90.180.10">
    <property type="entry name" value="Medium-chain alcohol dehydrogenases, catalytic domain"/>
    <property type="match status" value="1"/>
</dbReference>
<keyword evidence="3" id="KW-1185">Reference proteome</keyword>
<dbReference type="PANTHER" id="PTHR43677:SF4">
    <property type="entry name" value="QUINONE OXIDOREDUCTASE-LIKE PROTEIN 2"/>
    <property type="match status" value="1"/>
</dbReference>
<dbReference type="SUPFAM" id="SSF51735">
    <property type="entry name" value="NAD(P)-binding Rossmann-fold domains"/>
    <property type="match status" value="1"/>
</dbReference>
<dbReference type="InterPro" id="IPR013154">
    <property type="entry name" value="ADH-like_N"/>
</dbReference>
<gene>
    <name evidence="2" type="ORF">AOQ84DRAFT_413211</name>
</gene>
<dbReference type="InterPro" id="IPR011032">
    <property type="entry name" value="GroES-like_sf"/>
</dbReference>
<dbReference type="SMART" id="SM00829">
    <property type="entry name" value="PKS_ER"/>
    <property type="match status" value="1"/>
</dbReference>
<sequence>MPNNIRKAVISSFGDESKVSVVDSIIEDPPANHVQVRVLYSGFSGADINMRLGVYPLQRKAPLTPGYTFIGRVRANGAGSTKYSPGDLVTCLTICDAEAELANVPEKYLIQPPAGVDLQQACALILDWNTAYGLVMHSAKVSAGQKVFIHGISGAVGYATMILSQLQGAEVYGTASAAKHAHVKQLGATPFDYSNKDWMASMKDLGGTDAVFDALGFESWDESFSILSKHGILVGYGGNLNRLKGEPTRSGVGPTAKLLARNLNVFCGKRTKFYYITRDDRTFNQDVMTLFDLSLQGKIRVPIKRIYNLEDIQEAHKSWNSTGGVGSILIKVADEDST</sequence>
<evidence type="ECO:0000313" key="2">
    <source>
        <dbReference type="EMBL" id="OCL05565.1"/>
    </source>
</evidence>
<dbReference type="AlphaFoldDB" id="A0A8E2EVV8"/>
<dbReference type="OrthoDB" id="203908at2759"/>
<name>A0A8E2EVV8_9PEZI</name>
<evidence type="ECO:0000259" key="1">
    <source>
        <dbReference type="SMART" id="SM00829"/>
    </source>
</evidence>
<dbReference type="Proteomes" id="UP000250140">
    <property type="component" value="Unassembled WGS sequence"/>
</dbReference>
<dbReference type="InterPro" id="IPR036291">
    <property type="entry name" value="NAD(P)-bd_dom_sf"/>
</dbReference>
<dbReference type="InterPro" id="IPR020843">
    <property type="entry name" value="ER"/>
</dbReference>
<organism evidence="2 3">
    <name type="scientific">Glonium stellatum</name>
    <dbReference type="NCBI Taxonomy" id="574774"/>
    <lineage>
        <taxon>Eukaryota</taxon>
        <taxon>Fungi</taxon>
        <taxon>Dikarya</taxon>
        <taxon>Ascomycota</taxon>
        <taxon>Pezizomycotina</taxon>
        <taxon>Dothideomycetes</taxon>
        <taxon>Pleosporomycetidae</taxon>
        <taxon>Gloniales</taxon>
        <taxon>Gloniaceae</taxon>
        <taxon>Glonium</taxon>
    </lineage>
</organism>
<accession>A0A8E2EVV8</accession>
<evidence type="ECO:0000313" key="3">
    <source>
        <dbReference type="Proteomes" id="UP000250140"/>
    </source>
</evidence>
<dbReference type="PANTHER" id="PTHR43677">
    <property type="entry name" value="SHORT-CHAIN DEHYDROGENASE/REDUCTASE"/>
    <property type="match status" value="1"/>
</dbReference>
<dbReference type="GO" id="GO:0016491">
    <property type="term" value="F:oxidoreductase activity"/>
    <property type="evidence" value="ECO:0007669"/>
    <property type="project" value="InterPro"/>
</dbReference>
<dbReference type="EMBL" id="KV750253">
    <property type="protein sequence ID" value="OCL05565.1"/>
    <property type="molecule type" value="Genomic_DNA"/>
</dbReference>
<dbReference type="Pfam" id="PF08240">
    <property type="entry name" value="ADH_N"/>
    <property type="match status" value="1"/>
</dbReference>
<dbReference type="Pfam" id="PF13602">
    <property type="entry name" value="ADH_zinc_N_2"/>
    <property type="match status" value="1"/>
</dbReference>
<dbReference type="GO" id="GO:0005739">
    <property type="term" value="C:mitochondrion"/>
    <property type="evidence" value="ECO:0007669"/>
    <property type="project" value="TreeGrafter"/>
</dbReference>